<reference evidence="1 2" key="1">
    <citation type="journal article" date="2019" name="PLoS Biol.">
        <title>Sex chromosomes control vertical transmission of feminizing Wolbachia symbionts in an isopod.</title>
        <authorList>
            <person name="Becking T."/>
            <person name="Chebbi M.A."/>
            <person name="Giraud I."/>
            <person name="Moumen B."/>
            <person name="Laverre T."/>
            <person name="Caubet Y."/>
            <person name="Peccoud J."/>
            <person name="Gilbert C."/>
            <person name="Cordaux R."/>
        </authorList>
    </citation>
    <scope>NUCLEOTIDE SEQUENCE [LARGE SCALE GENOMIC DNA]</scope>
    <source>
        <strain evidence="1">ANa2</strain>
        <tissue evidence="1">Whole body excluding digestive tract and cuticle</tissue>
    </source>
</reference>
<accession>A0A5N5T0Y3</accession>
<evidence type="ECO:0000313" key="2">
    <source>
        <dbReference type="Proteomes" id="UP000326759"/>
    </source>
</evidence>
<dbReference type="Gene3D" id="2.110.10.10">
    <property type="entry name" value="Hemopexin-like domain"/>
    <property type="match status" value="1"/>
</dbReference>
<feature type="non-terminal residue" evidence="1">
    <location>
        <position position="1"/>
    </location>
</feature>
<protein>
    <submittedName>
        <fullName evidence="1">Type IV collagenase</fullName>
    </submittedName>
</protein>
<dbReference type="AlphaFoldDB" id="A0A5N5T0Y3"/>
<proteinExistence type="predicted"/>
<dbReference type="EMBL" id="SEYY01019157">
    <property type="protein sequence ID" value="KAB7498580.1"/>
    <property type="molecule type" value="Genomic_DNA"/>
</dbReference>
<sequence length="60" mass="6937">KEFYVHDGVKLIEGTPKPISYYGISEEISAIDAVFFWPKNRKTYLFSRTFTGAEMTSQIQ</sequence>
<comment type="caution">
    <text evidence="1">The sequence shown here is derived from an EMBL/GenBank/DDBJ whole genome shotgun (WGS) entry which is preliminary data.</text>
</comment>
<organism evidence="1 2">
    <name type="scientific">Armadillidium nasatum</name>
    <dbReference type="NCBI Taxonomy" id="96803"/>
    <lineage>
        <taxon>Eukaryota</taxon>
        <taxon>Metazoa</taxon>
        <taxon>Ecdysozoa</taxon>
        <taxon>Arthropoda</taxon>
        <taxon>Crustacea</taxon>
        <taxon>Multicrustacea</taxon>
        <taxon>Malacostraca</taxon>
        <taxon>Eumalacostraca</taxon>
        <taxon>Peracarida</taxon>
        <taxon>Isopoda</taxon>
        <taxon>Oniscidea</taxon>
        <taxon>Crinocheta</taxon>
        <taxon>Armadillidiidae</taxon>
        <taxon>Armadillidium</taxon>
    </lineage>
</organism>
<dbReference type="OrthoDB" id="406838at2759"/>
<dbReference type="InterPro" id="IPR036375">
    <property type="entry name" value="Hemopexin-like_dom_sf"/>
</dbReference>
<gene>
    <name evidence="1" type="primary">Mmp2</name>
    <name evidence="1" type="ORF">Anas_07655</name>
</gene>
<keyword evidence="2" id="KW-1185">Reference proteome</keyword>
<name>A0A5N5T0Y3_9CRUS</name>
<evidence type="ECO:0000313" key="1">
    <source>
        <dbReference type="EMBL" id="KAB7498580.1"/>
    </source>
</evidence>
<dbReference type="Proteomes" id="UP000326759">
    <property type="component" value="Unassembled WGS sequence"/>
</dbReference>
<dbReference type="SUPFAM" id="SSF50923">
    <property type="entry name" value="Hemopexin-like domain"/>
    <property type="match status" value="1"/>
</dbReference>